<dbReference type="EC" id="1.11.1.10" evidence="2"/>
<dbReference type="EMBL" id="LR134406">
    <property type="protein sequence ID" value="VEH69757.1"/>
    <property type="molecule type" value="Genomic_DNA"/>
</dbReference>
<name>A0A3S4UBS1_9ACTN</name>
<dbReference type="InterPro" id="IPR029058">
    <property type="entry name" value="AB_hydrolase_fold"/>
</dbReference>
<sequence>MPKLTTPDQVNLNYTDIGSGRPIVMIHGWPLSGAAFADNAKVLAAAGYRVITYDRRGFGQSGKPRDGYDYDTLAADLDALLTGLDLHDVVLLGFSMGGGEVARYLATRGSERVGAAILSGSICPALCITKDNPDGAMPREGFQELADACAADHAGFVDQFCGWFYSNDQGLTVPEEIRQQAVEIARQSAPHAAVATILTWTEDLREDCRRIDVPLLVIHGDGDQNVPLAKSSARMPEYAQQAQLVVIEGGPHGINVSHADQWNAAILSFLAGS</sequence>
<evidence type="ECO:0000259" key="1">
    <source>
        <dbReference type="Pfam" id="PF00561"/>
    </source>
</evidence>
<reference evidence="2 3" key="1">
    <citation type="submission" date="2018-12" db="EMBL/GenBank/DDBJ databases">
        <authorList>
            <consortium name="Pathogen Informatics"/>
        </authorList>
    </citation>
    <scope>NUCLEOTIDE SEQUENCE [LARGE SCALE GENOMIC DNA]</scope>
    <source>
        <strain evidence="2 3">NCTC12967</strain>
    </source>
</reference>
<dbReference type="Proteomes" id="UP000273044">
    <property type="component" value="Chromosome"/>
</dbReference>
<dbReference type="SUPFAM" id="SSF53474">
    <property type="entry name" value="alpha/beta-Hydrolases"/>
    <property type="match status" value="1"/>
</dbReference>
<dbReference type="GeneID" id="64406515"/>
<keyword evidence="2" id="KW-0560">Oxidoreductase</keyword>
<accession>A0A3S4UBS1</accession>
<proteinExistence type="predicted"/>
<keyword evidence="2" id="KW-0575">Peroxidase</keyword>
<organism evidence="2 3">
    <name type="scientific">Arachnia propionica</name>
    <dbReference type="NCBI Taxonomy" id="1750"/>
    <lineage>
        <taxon>Bacteria</taxon>
        <taxon>Bacillati</taxon>
        <taxon>Actinomycetota</taxon>
        <taxon>Actinomycetes</taxon>
        <taxon>Propionibacteriales</taxon>
        <taxon>Propionibacteriaceae</taxon>
        <taxon>Arachnia</taxon>
    </lineage>
</organism>
<evidence type="ECO:0000313" key="3">
    <source>
        <dbReference type="Proteomes" id="UP000273044"/>
    </source>
</evidence>
<dbReference type="PRINTS" id="PR00111">
    <property type="entry name" value="ABHYDROLASE"/>
</dbReference>
<gene>
    <name evidence="2" type="primary">cpo_1</name>
    <name evidence="2" type="ORF">NCTC12967_01035</name>
</gene>
<protein>
    <submittedName>
        <fullName evidence="2">Non-heme chloroperoxidase</fullName>
        <ecNumber evidence="2">1.11.1.10</ecNumber>
    </submittedName>
</protein>
<dbReference type="InterPro" id="IPR050471">
    <property type="entry name" value="AB_hydrolase"/>
</dbReference>
<evidence type="ECO:0000313" key="2">
    <source>
        <dbReference type="EMBL" id="VEH69757.1"/>
    </source>
</evidence>
<dbReference type="PANTHER" id="PTHR43433">
    <property type="entry name" value="HYDROLASE, ALPHA/BETA FOLD FAMILY PROTEIN"/>
    <property type="match status" value="1"/>
</dbReference>
<dbReference type="RefSeq" id="WP_061787151.1">
    <property type="nucleotide sequence ID" value="NZ_CP072386.1"/>
</dbReference>
<dbReference type="AlphaFoldDB" id="A0A3S4UBS1"/>
<keyword evidence="3" id="KW-1185">Reference proteome</keyword>
<dbReference type="PANTHER" id="PTHR43433:SF4">
    <property type="entry name" value="NON-HEME CHLOROPEROXIDASE-RELATED"/>
    <property type="match status" value="1"/>
</dbReference>
<dbReference type="Gene3D" id="3.40.50.1820">
    <property type="entry name" value="alpha/beta hydrolase"/>
    <property type="match status" value="1"/>
</dbReference>
<dbReference type="Pfam" id="PF00561">
    <property type="entry name" value="Abhydrolase_1"/>
    <property type="match status" value="1"/>
</dbReference>
<feature type="domain" description="AB hydrolase-1" evidence="1">
    <location>
        <begin position="22"/>
        <end position="258"/>
    </location>
</feature>
<dbReference type="GO" id="GO:0016691">
    <property type="term" value="F:chloride peroxidase activity"/>
    <property type="evidence" value="ECO:0007669"/>
    <property type="project" value="UniProtKB-EC"/>
</dbReference>
<dbReference type="InterPro" id="IPR000073">
    <property type="entry name" value="AB_hydrolase_1"/>
</dbReference>